<dbReference type="Proteomes" id="UP000283090">
    <property type="component" value="Unassembled WGS sequence"/>
</dbReference>
<gene>
    <name evidence="2" type="ORF">DFL_002417</name>
</gene>
<protein>
    <submittedName>
        <fullName evidence="2">Uncharacterized protein</fullName>
    </submittedName>
</protein>
<name>A0A437AAR7_ARTFL</name>
<dbReference type="RefSeq" id="XP_067493766.1">
    <property type="nucleotide sequence ID" value="XM_067631197.1"/>
</dbReference>
<evidence type="ECO:0000313" key="2">
    <source>
        <dbReference type="EMBL" id="RVD88222.1"/>
    </source>
</evidence>
<accession>A0A437AAR7</accession>
<feature type="signal peptide" evidence="1">
    <location>
        <begin position="1"/>
        <end position="17"/>
    </location>
</feature>
<dbReference type="EMBL" id="SAEB01000003">
    <property type="protein sequence ID" value="RVD88222.1"/>
    <property type="molecule type" value="Genomic_DNA"/>
</dbReference>
<feature type="chain" id="PRO_5019051480" evidence="1">
    <location>
        <begin position="18"/>
        <end position="140"/>
    </location>
</feature>
<dbReference type="AlphaFoldDB" id="A0A437AAR7"/>
<keyword evidence="1" id="KW-0732">Signal</keyword>
<organism evidence="2 3">
    <name type="scientific">Arthrobotrys flagrans</name>
    <name type="common">Nematode-trapping fungus</name>
    <name type="synonym">Trichothecium flagrans</name>
    <dbReference type="NCBI Taxonomy" id="97331"/>
    <lineage>
        <taxon>Eukaryota</taxon>
        <taxon>Fungi</taxon>
        <taxon>Dikarya</taxon>
        <taxon>Ascomycota</taxon>
        <taxon>Pezizomycotina</taxon>
        <taxon>Orbiliomycetes</taxon>
        <taxon>Orbiliales</taxon>
        <taxon>Orbiliaceae</taxon>
        <taxon>Arthrobotrys</taxon>
    </lineage>
</organism>
<evidence type="ECO:0000256" key="1">
    <source>
        <dbReference type="SAM" id="SignalP"/>
    </source>
</evidence>
<evidence type="ECO:0000313" key="3">
    <source>
        <dbReference type="Proteomes" id="UP000283090"/>
    </source>
</evidence>
<dbReference type="OrthoDB" id="5392732at2759"/>
<reference evidence="2 3" key="1">
    <citation type="submission" date="2019-01" db="EMBL/GenBank/DDBJ databases">
        <title>Intercellular communication is required for trap formation in the nematode-trapping fungus Duddingtonia flagrans.</title>
        <authorList>
            <person name="Youssar L."/>
            <person name="Wernet V."/>
            <person name="Hensel N."/>
            <person name="Hildebrandt H.-G."/>
            <person name="Fischer R."/>
        </authorList>
    </citation>
    <scope>NUCLEOTIDE SEQUENCE [LARGE SCALE GENOMIC DNA]</scope>
    <source>
        <strain evidence="2 3">CBS H-5679</strain>
    </source>
</reference>
<comment type="caution">
    <text evidence="2">The sequence shown here is derived from an EMBL/GenBank/DDBJ whole genome shotgun (WGS) entry which is preliminary data.</text>
</comment>
<dbReference type="GeneID" id="93584728"/>
<keyword evidence="3" id="KW-1185">Reference proteome</keyword>
<proteinExistence type="predicted"/>
<dbReference type="VEuPathDB" id="FungiDB:DFL_002417"/>
<sequence length="140" mass="15577">MIFKATTLLSLLAATLAAPATLLPRQTVPDSAFNFIAKYTDASICEKDVNALYGQFWIGRAPYPYCSIRMNPKNCLRPNVTGIRIEKHIEFSANLSAIAVEQVYIHPQTLALSFSRGVLRGPIRGILYRLVLLPEGLRWG</sequence>